<sequence length="69" mass="8127">MPVLVTKIFEAVLEEHRLLRLEDRRKINCVHVSLTLFSPVSLHWRGTHYDEERERKVEERSHSAAGFTA</sequence>
<dbReference type="Proteomes" id="UP001335648">
    <property type="component" value="Unassembled WGS sequence"/>
</dbReference>
<accession>A0AAN8BSL2</accession>
<gene>
    <name evidence="1" type="ORF">CesoFtcFv8_014092</name>
</gene>
<protein>
    <submittedName>
        <fullName evidence="1">Uncharacterized protein</fullName>
    </submittedName>
</protein>
<evidence type="ECO:0000313" key="1">
    <source>
        <dbReference type="EMBL" id="KAK5890582.1"/>
    </source>
</evidence>
<dbReference type="EMBL" id="JAULUE010002056">
    <property type="protein sequence ID" value="KAK5890582.1"/>
    <property type="molecule type" value="Genomic_DNA"/>
</dbReference>
<proteinExistence type="predicted"/>
<organism evidence="1 2">
    <name type="scientific">Champsocephalus esox</name>
    <name type="common">pike icefish</name>
    <dbReference type="NCBI Taxonomy" id="159716"/>
    <lineage>
        <taxon>Eukaryota</taxon>
        <taxon>Metazoa</taxon>
        <taxon>Chordata</taxon>
        <taxon>Craniata</taxon>
        <taxon>Vertebrata</taxon>
        <taxon>Euteleostomi</taxon>
        <taxon>Actinopterygii</taxon>
        <taxon>Neopterygii</taxon>
        <taxon>Teleostei</taxon>
        <taxon>Neoteleostei</taxon>
        <taxon>Acanthomorphata</taxon>
        <taxon>Eupercaria</taxon>
        <taxon>Perciformes</taxon>
        <taxon>Notothenioidei</taxon>
        <taxon>Channichthyidae</taxon>
        <taxon>Champsocephalus</taxon>
    </lineage>
</organism>
<reference evidence="1 2" key="1">
    <citation type="journal article" date="2023" name="Mol. Biol. Evol.">
        <title>Genomics of Secondarily Temperate Adaptation in the Only Non-Antarctic Icefish.</title>
        <authorList>
            <person name="Rivera-Colon A.G."/>
            <person name="Rayamajhi N."/>
            <person name="Minhas B.F."/>
            <person name="Madrigal G."/>
            <person name="Bilyk K.T."/>
            <person name="Yoon V."/>
            <person name="Hune M."/>
            <person name="Gregory S."/>
            <person name="Cheng C.H.C."/>
            <person name="Catchen J.M."/>
        </authorList>
    </citation>
    <scope>NUCLEOTIDE SEQUENCE [LARGE SCALE GENOMIC DNA]</scope>
    <source>
        <strain evidence="1">JC2023a</strain>
    </source>
</reference>
<keyword evidence="2" id="KW-1185">Reference proteome</keyword>
<dbReference type="AlphaFoldDB" id="A0AAN8BSL2"/>
<comment type="caution">
    <text evidence="1">The sequence shown here is derived from an EMBL/GenBank/DDBJ whole genome shotgun (WGS) entry which is preliminary data.</text>
</comment>
<name>A0AAN8BSL2_9TELE</name>
<evidence type="ECO:0000313" key="2">
    <source>
        <dbReference type="Proteomes" id="UP001335648"/>
    </source>
</evidence>